<dbReference type="InterPro" id="IPR037185">
    <property type="entry name" value="EmrE-like"/>
</dbReference>
<proteinExistence type="predicted"/>
<feature type="transmembrane region" description="Helical" evidence="6">
    <location>
        <begin position="279"/>
        <end position="295"/>
    </location>
</feature>
<name>A0ABP8NDA7_9BACT</name>
<reference evidence="9" key="1">
    <citation type="journal article" date="2019" name="Int. J. Syst. Evol. Microbiol.">
        <title>The Global Catalogue of Microorganisms (GCM) 10K type strain sequencing project: providing services to taxonomists for standard genome sequencing and annotation.</title>
        <authorList>
            <consortium name="The Broad Institute Genomics Platform"/>
            <consortium name="The Broad Institute Genome Sequencing Center for Infectious Disease"/>
            <person name="Wu L."/>
            <person name="Ma J."/>
        </authorList>
    </citation>
    <scope>NUCLEOTIDE SEQUENCE [LARGE SCALE GENOMIC DNA]</scope>
    <source>
        <strain evidence="9">JCM 32105</strain>
    </source>
</reference>
<feature type="transmembrane region" description="Helical" evidence="6">
    <location>
        <begin position="185"/>
        <end position="202"/>
    </location>
</feature>
<feature type="domain" description="EamA" evidence="7">
    <location>
        <begin position="182"/>
        <end position="318"/>
    </location>
</feature>
<gene>
    <name evidence="8" type="ORF">GCM10023093_11740</name>
</gene>
<evidence type="ECO:0000256" key="1">
    <source>
        <dbReference type="ARBA" id="ARBA00004651"/>
    </source>
</evidence>
<dbReference type="SUPFAM" id="SSF103481">
    <property type="entry name" value="Multidrug resistance efflux transporter EmrE"/>
    <property type="match status" value="1"/>
</dbReference>
<evidence type="ECO:0000259" key="7">
    <source>
        <dbReference type="Pfam" id="PF00892"/>
    </source>
</evidence>
<evidence type="ECO:0000256" key="4">
    <source>
        <dbReference type="ARBA" id="ARBA00022989"/>
    </source>
</evidence>
<dbReference type="PANTHER" id="PTHR32322">
    <property type="entry name" value="INNER MEMBRANE TRANSPORTER"/>
    <property type="match status" value="1"/>
</dbReference>
<keyword evidence="4 6" id="KW-1133">Transmembrane helix</keyword>
<feature type="transmembrane region" description="Helical" evidence="6">
    <location>
        <begin position="98"/>
        <end position="119"/>
    </location>
</feature>
<dbReference type="RefSeq" id="WP_345079980.1">
    <property type="nucleotide sequence ID" value="NZ_BAABFA010000008.1"/>
</dbReference>
<comment type="caution">
    <text evidence="8">The sequence shown here is derived from an EMBL/GenBank/DDBJ whole genome shotgun (WGS) entry which is preliminary data.</text>
</comment>
<evidence type="ECO:0000313" key="9">
    <source>
        <dbReference type="Proteomes" id="UP001500067"/>
    </source>
</evidence>
<feature type="domain" description="EamA" evidence="7">
    <location>
        <begin position="39"/>
        <end position="165"/>
    </location>
</feature>
<organism evidence="8 9">
    <name type="scientific">Nemorincola caseinilytica</name>
    <dbReference type="NCBI Taxonomy" id="2054315"/>
    <lineage>
        <taxon>Bacteria</taxon>
        <taxon>Pseudomonadati</taxon>
        <taxon>Bacteroidota</taxon>
        <taxon>Chitinophagia</taxon>
        <taxon>Chitinophagales</taxon>
        <taxon>Chitinophagaceae</taxon>
        <taxon>Nemorincola</taxon>
    </lineage>
</organism>
<comment type="subcellular location">
    <subcellularLocation>
        <location evidence="1">Cell membrane</location>
        <topology evidence="1">Multi-pass membrane protein</topology>
    </subcellularLocation>
</comment>
<evidence type="ECO:0000256" key="5">
    <source>
        <dbReference type="ARBA" id="ARBA00023136"/>
    </source>
</evidence>
<feature type="transmembrane region" description="Helical" evidence="6">
    <location>
        <begin position="209"/>
        <end position="229"/>
    </location>
</feature>
<dbReference type="InterPro" id="IPR050638">
    <property type="entry name" value="AA-Vitamin_Transporters"/>
</dbReference>
<dbReference type="PANTHER" id="PTHR32322:SF18">
    <property type="entry name" value="S-ADENOSYLMETHIONINE_S-ADENOSYLHOMOCYSTEINE TRANSPORTER"/>
    <property type="match status" value="1"/>
</dbReference>
<keyword evidence="2" id="KW-1003">Cell membrane</keyword>
<evidence type="ECO:0000256" key="3">
    <source>
        <dbReference type="ARBA" id="ARBA00022692"/>
    </source>
</evidence>
<dbReference type="Pfam" id="PF00892">
    <property type="entry name" value="EamA"/>
    <property type="match status" value="2"/>
</dbReference>
<protein>
    <submittedName>
        <fullName evidence="8">DMT family transporter</fullName>
    </submittedName>
</protein>
<keyword evidence="3 6" id="KW-0812">Transmembrane</keyword>
<feature type="transmembrane region" description="Helical" evidence="6">
    <location>
        <begin position="125"/>
        <end position="144"/>
    </location>
</feature>
<feature type="transmembrane region" description="Helical" evidence="6">
    <location>
        <begin position="156"/>
        <end position="173"/>
    </location>
</feature>
<dbReference type="InterPro" id="IPR000620">
    <property type="entry name" value="EamA_dom"/>
</dbReference>
<evidence type="ECO:0000313" key="8">
    <source>
        <dbReference type="EMBL" id="GAA4463393.1"/>
    </source>
</evidence>
<keyword evidence="9" id="KW-1185">Reference proteome</keyword>
<evidence type="ECO:0000256" key="6">
    <source>
        <dbReference type="SAM" id="Phobius"/>
    </source>
</evidence>
<dbReference type="EMBL" id="BAABFA010000008">
    <property type="protein sequence ID" value="GAA4463393.1"/>
    <property type="molecule type" value="Genomic_DNA"/>
</dbReference>
<feature type="transmembrane region" description="Helical" evidence="6">
    <location>
        <begin position="71"/>
        <end position="91"/>
    </location>
</feature>
<dbReference type="Proteomes" id="UP001500067">
    <property type="component" value="Unassembled WGS sequence"/>
</dbReference>
<feature type="transmembrane region" description="Helical" evidence="6">
    <location>
        <begin position="249"/>
        <end position="267"/>
    </location>
</feature>
<feature type="transmembrane region" description="Helical" evidence="6">
    <location>
        <begin position="33"/>
        <end position="51"/>
    </location>
</feature>
<accession>A0ABP8NDA7</accession>
<sequence length="325" mass="35653">MKLWKDNRHARYTYKYLRGAFQHAFSSMANDKAGGKLLIIGMVISMFLWGLSWPSGKVLSGYCSVVNFTVYRYVIVVITTAMLLPIMGISFRLRKQGIPVFIASGVLLAVYSYFFFMGIKKGTAGAGGVLVTTMNPIMAYMLGIALSRRLPSRNEGIGLLLGIAAGITLLKLWDSTAALLDSGNLYFLMAALTWAVMSKFTARGAQYGTSLSFSLWQYMVTLLCFLPFTDVAEMQATLQTANLRFWGNLIFSSAIVTSGATTIYFYTTTRLGAEKASSFIFLVPLAAAISSWLLLGEKLQVHTMAGGILGIAAVYIMNKKRKTQP</sequence>
<keyword evidence="5 6" id="KW-0472">Membrane</keyword>
<feature type="transmembrane region" description="Helical" evidence="6">
    <location>
        <begin position="301"/>
        <end position="318"/>
    </location>
</feature>
<evidence type="ECO:0000256" key="2">
    <source>
        <dbReference type="ARBA" id="ARBA00022475"/>
    </source>
</evidence>